<gene>
    <name evidence="19" type="ORF">COT91_00865</name>
</gene>
<keyword evidence="5" id="KW-0479">Metal-binding</keyword>
<keyword evidence="7 16" id="KW-0863">Zinc-finger</keyword>
<evidence type="ECO:0000256" key="13">
    <source>
        <dbReference type="ARBA" id="ARBA00023268"/>
    </source>
</evidence>
<reference evidence="20" key="1">
    <citation type="submission" date="2017-09" db="EMBL/GenBank/DDBJ databases">
        <title>Depth-based differentiation of microbial function through sediment-hosted aquifers and enrichment of novel symbionts in the deep terrestrial subsurface.</title>
        <authorList>
            <person name="Probst A.J."/>
            <person name="Ladd B."/>
            <person name="Jarett J.K."/>
            <person name="Geller-Mcgrath D.E."/>
            <person name="Sieber C.M.K."/>
            <person name="Emerson J.B."/>
            <person name="Anantharaman K."/>
            <person name="Thomas B.C."/>
            <person name="Malmstrom R."/>
            <person name="Stieglmeier M."/>
            <person name="Klingl A."/>
            <person name="Woyke T."/>
            <person name="Ryan C.M."/>
            <person name="Banfield J.F."/>
        </authorList>
    </citation>
    <scope>NUCLEOTIDE SEQUENCE [LARGE SCALE GENOMIC DNA]</scope>
</reference>
<keyword evidence="13" id="KW-0511">Multifunctional enzyme</keyword>
<dbReference type="NCBIfam" id="NF002211">
    <property type="entry name" value="PRK01103.1"/>
    <property type="match status" value="1"/>
</dbReference>
<keyword evidence="11" id="KW-0234">DNA repair</keyword>
<dbReference type="SUPFAM" id="SSF46946">
    <property type="entry name" value="S13-like H2TH domain"/>
    <property type="match status" value="1"/>
</dbReference>
<dbReference type="PROSITE" id="PS51068">
    <property type="entry name" value="FPG_CAT"/>
    <property type="match status" value="1"/>
</dbReference>
<keyword evidence="9" id="KW-0862">Zinc</keyword>
<evidence type="ECO:0000256" key="9">
    <source>
        <dbReference type="ARBA" id="ARBA00022833"/>
    </source>
</evidence>
<dbReference type="PANTHER" id="PTHR22993">
    <property type="entry name" value="FORMAMIDOPYRIMIDINE-DNA GLYCOSYLASE"/>
    <property type="match status" value="1"/>
</dbReference>
<protein>
    <recommendedName>
        <fullName evidence="21">DNA-formamidopyrimidine glycosylase</fullName>
    </recommendedName>
</protein>
<feature type="domain" description="Formamidopyrimidine-DNA glycosylase catalytic" evidence="18">
    <location>
        <begin position="2"/>
        <end position="189"/>
    </location>
</feature>
<evidence type="ECO:0008006" key="21">
    <source>
        <dbReference type="Google" id="ProtNLM"/>
    </source>
</evidence>
<dbReference type="GO" id="GO:0034039">
    <property type="term" value="F:8-oxo-7,8-dihydroguanine DNA N-glycosylase activity"/>
    <property type="evidence" value="ECO:0007669"/>
    <property type="project" value="TreeGrafter"/>
</dbReference>
<dbReference type="Pfam" id="PF06831">
    <property type="entry name" value="H2TH"/>
    <property type="match status" value="1"/>
</dbReference>
<comment type="catalytic activity">
    <reaction evidence="1">
        <text>Hydrolysis of DNA containing ring-opened 7-methylguanine residues, releasing 2,6-diamino-4-hydroxy-5-(N-methyl)formamidopyrimidine.</text>
        <dbReference type="EC" id="3.2.2.23"/>
    </reaction>
</comment>
<evidence type="ECO:0000256" key="16">
    <source>
        <dbReference type="PROSITE-ProRule" id="PRU00391"/>
    </source>
</evidence>
<dbReference type="Proteomes" id="UP000230557">
    <property type="component" value="Unassembled WGS sequence"/>
</dbReference>
<dbReference type="EMBL" id="PFAJ01000010">
    <property type="protein sequence ID" value="PIR97543.1"/>
    <property type="molecule type" value="Genomic_DNA"/>
</dbReference>
<dbReference type="GO" id="GO:0008270">
    <property type="term" value="F:zinc ion binding"/>
    <property type="evidence" value="ECO:0007669"/>
    <property type="project" value="UniProtKB-KW"/>
</dbReference>
<dbReference type="InterPro" id="IPR035937">
    <property type="entry name" value="FPG_N"/>
</dbReference>
<dbReference type="InterPro" id="IPR000214">
    <property type="entry name" value="Znf_DNA_glyclase/AP_lyase"/>
</dbReference>
<evidence type="ECO:0000256" key="14">
    <source>
        <dbReference type="ARBA" id="ARBA00023295"/>
    </source>
</evidence>
<evidence type="ECO:0000256" key="4">
    <source>
        <dbReference type="ARBA" id="ARBA00011245"/>
    </source>
</evidence>
<keyword evidence="6" id="KW-0227">DNA damage</keyword>
<organism evidence="19 20">
    <name type="scientific">Candidatus Doudnabacteria bacterium CG10_big_fil_rev_8_21_14_0_10_41_10</name>
    <dbReference type="NCBI Taxonomy" id="1974551"/>
    <lineage>
        <taxon>Bacteria</taxon>
        <taxon>Candidatus Doudnaibacteriota</taxon>
    </lineage>
</organism>
<dbReference type="NCBIfam" id="TIGR00577">
    <property type="entry name" value="fpg"/>
    <property type="match status" value="1"/>
</dbReference>
<keyword evidence="8" id="KW-0378">Hydrolase</keyword>
<dbReference type="FunFam" id="1.10.8.50:FF:000003">
    <property type="entry name" value="Formamidopyrimidine-DNA glycosylase"/>
    <property type="match status" value="1"/>
</dbReference>
<evidence type="ECO:0000256" key="10">
    <source>
        <dbReference type="ARBA" id="ARBA00023125"/>
    </source>
</evidence>
<evidence type="ECO:0000259" key="18">
    <source>
        <dbReference type="PROSITE" id="PS51068"/>
    </source>
</evidence>
<keyword evidence="14" id="KW-0326">Glycosidase</keyword>
<dbReference type="GO" id="GO:0003684">
    <property type="term" value="F:damaged DNA binding"/>
    <property type="evidence" value="ECO:0007669"/>
    <property type="project" value="InterPro"/>
</dbReference>
<dbReference type="InterPro" id="IPR012319">
    <property type="entry name" value="FPG_cat"/>
</dbReference>
<feature type="domain" description="FPG-type" evidence="17">
    <location>
        <begin position="315"/>
        <end position="349"/>
    </location>
</feature>
<evidence type="ECO:0000256" key="6">
    <source>
        <dbReference type="ARBA" id="ARBA00022763"/>
    </source>
</evidence>
<comment type="cofactor">
    <cofactor evidence="2">
        <name>Zn(2+)</name>
        <dbReference type="ChEBI" id="CHEBI:29105"/>
    </cofactor>
</comment>
<evidence type="ECO:0000256" key="11">
    <source>
        <dbReference type="ARBA" id="ARBA00023204"/>
    </source>
</evidence>
<proteinExistence type="inferred from homology"/>
<dbReference type="SUPFAM" id="SSF57716">
    <property type="entry name" value="Glucocorticoid receptor-like (DNA-binding domain)"/>
    <property type="match status" value="1"/>
</dbReference>
<evidence type="ECO:0000256" key="5">
    <source>
        <dbReference type="ARBA" id="ARBA00022723"/>
    </source>
</evidence>
<dbReference type="PROSITE" id="PS51066">
    <property type="entry name" value="ZF_FPG_2"/>
    <property type="match status" value="1"/>
</dbReference>
<evidence type="ECO:0000256" key="15">
    <source>
        <dbReference type="ARBA" id="ARBA00044632"/>
    </source>
</evidence>
<dbReference type="AlphaFoldDB" id="A0A2H0VEN7"/>
<dbReference type="GO" id="GO:0140078">
    <property type="term" value="F:class I DNA-(apurinic or apyrimidinic site) endonuclease activity"/>
    <property type="evidence" value="ECO:0007669"/>
    <property type="project" value="UniProtKB-EC"/>
</dbReference>
<sequence length="349" mass="39284">MPELPEVETVVRELNRKLKNKTIKSVEVLLPKIVSLGPGTVSPKRQVSSSKVSKFIRLLKGQKIRLVARRAKLLIFDFYRGTRAPNLTRSSGTLSQVGEGVGERQVNQNTELTTLRQMGVKIDGSLAMLVHLKMTGQFIYLKKTQLNKKIRILNKANASLLLMPCKYTHVIFSFTDGSKLFFNDLRQFGYLKLVADSELDCVKELKDFGYEPLDKSFTLEKYLEIVKTRPNGKIKQVLMDPKLVAGIGNIYSDEILFHAGVRPGRKVSSLKHQVLGMIFNEIKRVLRKGIETKGSSVGDFIRTDGSWGRMGKYHYVYGRAGQECKKCGTIVKSEKFNGRTGSFCPSCQV</sequence>
<evidence type="ECO:0000313" key="19">
    <source>
        <dbReference type="EMBL" id="PIR97543.1"/>
    </source>
</evidence>
<evidence type="ECO:0000256" key="3">
    <source>
        <dbReference type="ARBA" id="ARBA00009409"/>
    </source>
</evidence>
<evidence type="ECO:0000259" key="17">
    <source>
        <dbReference type="PROSITE" id="PS51066"/>
    </source>
</evidence>
<dbReference type="CDD" id="cd08966">
    <property type="entry name" value="EcFpg-like_N"/>
    <property type="match status" value="1"/>
</dbReference>
<evidence type="ECO:0000256" key="2">
    <source>
        <dbReference type="ARBA" id="ARBA00001947"/>
    </source>
</evidence>
<comment type="similarity">
    <text evidence="3">Belongs to the FPG family.</text>
</comment>
<evidence type="ECO:0000256" key="7">
    <source>
        <dbReference type="ARBA" id="ARBA00022771"/>
    </source>
</evidence>
<dbReference type="SUPFAM" id="SSF81624">
    <property type="entry name" value="N-terminal domain of MutM-like DNA repair proteins"/>
    <property type="match status" value="1"/>
</dbReference>
<dbReference type="InterPro" id="IPR020629">
    <property type="entry name" value="FPG_Glyclase"/>
</dbReference>
<evidence type="ECO:0000256" key="1">
    <source>
        <dbReference type="ARBA" id="ARBA00001668"/>
    </source>
</evidence>
<comment type="catalytic activity">
    <reaction evidence="15">
        <text>2'-deoxyribonucleotide-(2'-deoxyribose 5'-phosphate)-2'-deoxyribonucleotide-DNA = a 3'-end 2'-deoxyribonucleotide-(2,3-dehydro-2,3-deoxyribose 5'-phosphate)-DNA + a 5'-end 5'-phospho-2'-deoxyribonucleoside-DNA + H(+)</text>
        <dbReference type="Rhea" id="RHEA:66592"/>
        <dbReference type="Rhea" id="RHEA-COMP:13180"/>
        <dbReference type="Rhea" id="RHEA-COMP:16897"/>
        <dbReference type="Rhea" id="RHEA-COMP:17067"/>
        <dbReference type="ChEBI" id="CHEBI:15378"/>
        <dbReference type="ChEBI" id="CHEBI:136412"/>
        <dbReference type="ChEBI" id="CHEBI:157695"/>
        <dbReference type="ChEBI" id="CHEBI:167181"/>
        <dbReference type="EC" id="4.2.99.18"/>
    </reaction>
</comment>
<evidence type="ECO:0000313" key="20">
    <source>
        <dbReference type="Proteomes" id="UP000230557"/>
    </source>
</evidence>
<dbReference type="PROSITE" id="PS01242">
    <property type="entry name" value="ZF_FPG_1"/>
    <property type="match status" value="1"/>
</dbReference>
<dbReference type="SMART" id="SM00898">
    <property type="entry name" value="Fapy_DNA_glyco"/>
    <property type="match status" value="1"/>
</dbReference>
<dbReference type="PANTHER" id="PTHR22993:SF9">
    <property type="entry name" value="FORMAMIDOPYRIMIDINE-DNA GLYCOSYLASE"/>
    <property type="match status" value="1"/>
</dbReference>
<dbReference type="InterPro" id="IPR010663">
    <property type="entry name" value="Znf_FPG/IleRS"/>
</dbReference>
<dbReference type="Pfam" id="PF06827">
    <property type="entry name" value="zf-FPG_IleRS"/>
    <property type="match status" value="1"/>
</dbReference>
<evidence type="ECO:0000256" key="12">
    <source>
        <dbReference type="ARBA" id="ARBA00023239"/>
    </source>
</evidence>
<dbReference type="InterPro" id="IPR015886">
    <property type="entry name" value="H2TH_FPG"/>
</dbReference>
<comment type="caution">
    <text evidence="19">The sequence shown here is derived from an EMBL/GenBank/DDBJ whole genome shotgun (WGS) entry which is preliminary data.</text>
</comment>
<dbReference type="Gene3D" id="1.10.8.50">
    <property type="match status" value="1"/>
</dbReference>
<accession>A0A2H0VEN7</accession>
<comment type="subunit">
    <text evidence="4">Monomer.</text>
</comment>
<dbReference type="Pfam" id="PF01149">
    <property type="entry name" value="Fapy_DNA_glyco"/>
    <property type="match status" value="1"/>
</dbReference>
<name>A0A2H0VEN7_9BACT</name>
<dbReference type="SMART" id="SM01232">
    <property type="entry name" value="H2TH"/>
    <property type="match status" value="1"/>
</dbReference>
<evidence type="ECO:0000256" key="8">
    <source>
        <dbReference type="ARBA" id="ARBA00022801"/>
    </source>
</evidence>
<keyword evidence="10" id="KW-0238">DNA-binding</keyword>
<keyword evidence="12" id="KW-0456">Lyase</keyword>
<dbReference type="InterPro" id="IPR015887">
    <property type="entry name" value="DNA_glyclase_Znf_dom_DNA_BS"/>
</dbReference>
<dbReference type="InterPro" id="IPR010979">
    <property type="entry name" value="Ribosomal_uS13-like_H2TH"/>
</dbReference>
<dbReference type="GO" id="GO:0006284">
    <property type="term" value="P:base-excision repair"/>
    <property type="evidence" value="ECO:0007669"/>
    <property type="project" value="InterPro"/>
</dbReference>
<dbReference type="Gene3D" id="3.20.190.10">
    <property type="entry name" value="MutM-like, N-terminal"/>
    <property type="match status" value="1"/>
</dbReference>